<sequence>KFIKDRTPDDRLPTEERKKISKVKVTKKKLSRAVGELKKAADIGSKEFKKWFGNSKVVDGKGNPLVVYHGTTVSTSFEYFEDFSGGAGWFSESPLISDAYAGVMLEGSPTEVVANSRVLPVYLSIINPLDLMVRGLNDYDSLSATVFHERAGIPGNLTDWWEGDPFEHDEVWSFLATATLASHLRLFNFDGIKVQDDAYGKEITTWRVLSGKQIKSIFNIGTWSLKTGKMSYSIGTKEGIAQSHTG</sequence>
<gene>
    <name evidence="2" type="ORF">S01H1_69556</name>
</gene>
<evidence type="ECO:0000259" key="1">
    <source>
        <dbReference type="Pfam" id="PF18760"/>
    </source>
</evidence>
<organism evidence="2">
    <name type="scientific">marine sediment metagenome</name>
    <dbReference type="NCBI Taxonomy" id="412755"/>
    <lineage>
        <taxon>unclassified sequences</taxon>
        <taxon>metagenomes</taxon>
        <taxon>ecological metagenomes</taxon>
    </lineage>
</organism>
<evidence type="ECO:0000313" key="2">
    <source>
        <dbReference type="EMBL" id="GAG40547.1"/>
    </source>
</evidence>
<proteinExistence type="predicted"/>
<name>X0XZH5_9ZZZZ</name>
<protein>
    <recommendedName>
        <fullName evidence="1">ART-PolyVal-like domain-containing protein</fullName>
    </recommendedName>
</protein>
<reference evidence="2" key="1">
    <citation type="journal article" date="2014" name="Front. Microbiol.">
        <title>High frequency of phylogenetically diverse reductive dehalogenase-homologous genes in deep subseafloor sedimentary metagenomes.</title>
        <authorList>
            <person name="Kawai M."/>
            <person name="Futagami T."/>
            <person name="Toyoda A."/>
            <person name="Takaki Y."/>
            <person name="Nishi S."/>
            <person name="Hori S."/>
            <person name="Arai W."/>
            <person name="Tsubouchi T."/>
            <person name="Morono Y."/>
            <person name="Uchiyama I."/>
            <person name="Ito T."/>
            <person name="Fujiyama A."/>
            <person name="Inagaki F."/>
            <person name="Takami H."/>
        </authorList>
    </citation>
    <scope>NUCLEOTIDE SEQUENCE</scope>
    <source>
        <strain evidence="2">Expedition CK06-06</strain>
    </source>
</reference>
<comment type="caution">
    <text evidence="2">The sequence shown here is derived from an EMBL/GenBank/DDBJ whole genome shotgun (WGS) entry which is preliminary data.</text>
</comment>
<feature type="non-terminal residue" evidence="2">
    <location>
        <position position="1"/>
    </location>
</feature>
<dbReference type="EMBL" id="BARS01046193">
    <property type="protein sequence ID" value="GAG40547.1"/>
    <property type="molecule type" value="Genomic_DNA"/>
</dbReference>
<feature type="domain" description="ART-PolyVal-like" evidence="1">
    <location>
        <begin position="59"/>
        <end position="219"/>
    </location>
</feature>
<dbReference type="AlphaFoldDB" id="X0XZH5"/>
<dbReference type="Pfam" id="PF18760">
    <property type="entry name" value="ART-PolyVal"/>
    <property type="match status" value="1"/>
</dbReference>
<accession>X0XZH5</accession>
<dbReference type="InterPro" id="IPR049522">
    <property type="entry name" value="ART-PolyVal_dom"/>
</dbReference>
<feature type="non-terminal residue" evidence="2">
    <location>
        <position position="246"/>
    </location>
</feature>